<dbReference type="PATRIC" id="fig|68170.10.peg.8559"/>
<protein>
    <recommendedName>
        <fullName evidence="3">Thioesterase TesA-like domain-containing protein</fullName>
    </recommendedName>
</protein>
<dbReference type="GO" id="GO:0008610">
    <property type="term" value="P:lipid biosynthetic process"/>
    <property type="evidence" value="ECO:0007669"/>
    <property type="project" value="TreeGrafter"/>
</dbReference>
<dbReference type="AlphaFoldDB" id="A0A0F0GQ24"/>
<evidence type="ECO:0000256" key="2">
    <source>
        <dbReference type="ARBA" id="ARBA00022801"/>
    </source>
</evidence>
<dbReference type="OrthoDB" id="4169718at2"/>
<organism evidence="4 5">
    <name type="scientific">Lentzea aerocolonigenes</name>
    <name type="common">Lechevalieria aerocolonigenes</name>
    <name type="synonym">Saccharothrix aerocolonigenes</name>
    <dbReference type="NCBI Taxonomy" id="68170"/>
    <lineage>
        <taxon>Bacteria</taxon>
        <taxon>Bacillati</taxon>
        <taxon>Actinomycetota</taxon>
        <taxon>Actinomycetes</taxon>
        <taxon>Pseudonocardiales</taxon>
        <taxon>Pseudonocardiaceae</taxon>
        <taxon>Lentzea</taxon>
    </lineage>
</organism>
<keyword evidence="5" id="KW-1185">Reference proteome</keyword>
<name>A0A0F0GQ24_LENAE</name>
<dbReference type="EMBL" id="JYJG01000288">
    <property type="protein sequence ID" value="KJK43523.1"/>
    <property type="molecule type" value="Genomic_DNA"/>
</dbReference>
<evidence type="ECO:0000259" key="3">
    <source>
        <dbReference type="SMART" id="SM00824"/>
    </source>
</evidence>
<dbReference type="GO" id="GO:0016787">
    <property type="term" value="F:hydrolase activity"/>
    <property type="evidence" value="ECO:0007669"/>
    <property type="project" value="UniProtKB-KW"/>
</dbReference>
<evidence type="ECO:0000256" key="1">
    <source>
        <dbReference type="ARBA" id="ARBA00007169"/>
    </source>
</evidence>
<feature type="domain" description="Thioesterase TesA-like" evidence="3">
    <location>
        <begin position="48"/>
        <end position="270"/>
    </location>
</feature>
<dbReference type="InterPro" id="IPR020802">
    <property type="entry name" value="TesA-like"/>
</dbReference>
<dbReference type="InterPro" id="IPR001031">
    <property type="entry name" value="Thioesterase"/>
</dbReference>
<reference evidence="4 5" key="1">
    <citation type="submission" date="2015-02" db="EMBL/GenBank/DDBJ databases">
        <authorList>
            <person name="Ju K.-S."/>
            <person name="Doroghazi J.R."/>
            <person name="Metcalf W."/>
        </authorList>
    </citation>
    <scope>NUCLEOTIDE SEQUENCE [LARGE SCALE GENOMIC DNA]</scope>
    <source>
        <strain evidence="4 5">NRRL B-16140</strain>
    </source>
</reference>
<keyword evidence="2" id="KW-0378">Hydrolase</keyword>
<dbReference type="Pfam" id="PF00975">
    <property type="entry name" value="Thioesterase"/>
    <property type="match status" value="1"/>
</dbReference>
<comment type="similarity">
    <text evidence="1">Belongs to the thioesterase family.</text>
</comment>
<sequence length="279" mass="30933">MSSAGEHLRERLQRLPPGRRAELAELLRRGKPEWFSRQGSSDPEMRLFCISHAGGGAAVFRGWSDLLPEGVEVCAVQLPGRETRAGEQPYLRMEPLVTDLHAAIVPLLDRPFALFGHSMGALVAFELARRLRREGSPRPEHLFLAAFRAPQLPSPNIRIYHLPDEVLKTVLAKDGTPQSVLDNAEIMAALLPTLRADLELCDTYEHSDEPPLATPMSVFGGRDDVRVSQTDLEQWKAQADNDFSLSMLPGSHFFLRGSRDLLLAEISKKLTTSEGDLPA</sequence>
<dbReference type="Gene3D" id="3.40.50.1820">
    <property type="entry name" value="alpha/beta hydrolase"/>
    <property type="match status" value="1"/>
</dbReference>
<dbReference type="InterPro" id="IPR029058">
    <property type="entry name" value="AB_hydrolase_fold"/>
</dbReference>
<dbReference type="SMART" id="SM00824">
    <property type="entry name" value="PKS_TE"/>
    <property type="match status" value="1"/>
</dbReference>
<dbReference type="InterPro" id="IPR012223">
    <property type="entry name" value="TEII"/>
</dbReference>
<dbReference type="Proteomes" id="UP000033393">
    <property type="component" value="Unassembled WGS sequence"/>
</dbReference>
<proteinExistence type="inferred from homology"/>
<accession>A0A0F0GQ24</accession>
<comment type="caution">
    <text evidence="4">The sequence shown here is derived from an EMBL/GenBank/DDBJ whole genome shotgun (WGS) entry which is preliminary data.</text>
</comment>
<gene>
    <name evidence="4" type="ORF">UK23_32880</name>
</gene>
<dbReference type="RefSeq" id="WP_045315609.1">
    <property type="nucleotide sequence ID" value="NZ_JYJG01000288.1"/>
</dbReference>
<evidence type="ECO:0000313" key="4">
    <source>
        <dbReference type="EMBL" id="KJK43523.1"/>
    </source>
</evidence>
<dbReference type="PANTHER" id="PTHR11487:SF0">
    <property type="entry name" value="S-ACYL FATTY ACID SYNTHASE THIOESTERASE, MEDIUM CHAIN"/>
    <property type="match status" value="1"/>
</dbReference>
<dbReference type="SUPFAM" id="SSF53474">
    <property type="entry name" value="alpha/beta-Hydrolases"/>
    <property type="match status" value="1"/>
</dbReference>
<dbReference type="PANTHER" id="PTHR11487">
    <property type="entry name" value="THIOESTERASE"/>
    <property type="match status" value="1"/>
</dbReference>
<evidence type="ECO:0000313" key="5">
    <source>
        <dbReference type="Proteomes" id="UP000033393"/>
    </source>
</evidence>